<sequence>MASLRGWPLHQLDVNNAFLNGDLNKEVFMSLLLVSDKRGRIGRQGNLLVLLVYVDDVILAGNNLEDIENTKLFLAKQFKLKDLGQLKYFLGIEVARSRHGISLSQRKYALKILDDARFLGVKPSRFPVEQNLSLTQFNGKLSDDALTYRRMVGRLIYLTITRPDLTYAVHVLSQFMDKPQQPHLEAAHKVLKYIKQTPGQGILLPSTGSLQLWAFCDANWARCKDTRRSIAGYCILLGQAPVSWKTKKQTTV</sequence>
<protein>
    <submittedName>
        <fullName evidence="3">Uncharacterized mitochondrial protein AtMg00810-like</fullName>
    </submittedName>
</protein>
<dbReference type="PANTHER" id="PTHR11439">
    <property type="entry name" value="GAG-POL-RELATED RETROTRANSPOSON"/>
    <property type="match status" value="1"/>
</dbReference>
<gene>
    <name evidence="3" type="primary">LOC107880711</name>
</gene>
<dbReference type="CDD" id="cd09272">
    <property type="entry name" value="RNase_HI_RT_Ty1"/>
    <property type="match status" value="1"/>
</dbReference>
<dbReference type="PANTHER" id="PTHR11439:SF498">
    <property type="entry name" value="DNAK FAMILY PROTEIN"/>
    <property type="match status" value="1"/>
</dbReference>
<dbReference type="GeneID" id="107880711"/>
<keyword evidence="2" id="KW-1185">Reference proteome</keyword>
<organism evidence="2 3">
    <name type="scientific">Prunus mume</name>
    <name type="common">Japanese apricot</name>
    <name type="synonym">Armeniaca mume</name>
    <dbReference type="NCBI Taxonomy" id="102107"/>
    <lineage>
        <taxon>Eukaryota</taxon>
        <taxon>Viridiplantae</taxon>
        <taxon>Streptophyta</taxon>
        <taxon>Embryophyta</taxon>
        <taxon>Tracheophyta</taxon>
        <taxon>Spermatophyta</taxon>
        <taxon>Magnoliopsida</taxon>
        <taxon>eudicotyledons</taxon>
        <taxon>Gunneridae</taxon>
        <taxon>Pentapetalae</taxon>
        <taxon>rosids</taxon>
        <taxon>fabids</taxon>
        <taxon>Rosales</taxon>
        <taxon>Rosaceae</taxon>
        <taxon>Amygdaloideae</taxon>
        <taxon>Amygdaleae</taxon>
        <taxon>Prunus</taxon>
    </lineage>
</organism>
<dbReference type="Pfam" id="PF07727">
    <property type="entry name" value="RVT_2"/>
    <property type="match status" value="1"/>
</dbReference>
<dbReference type="Proteomes" id="UP000694861">
    <property type="component" value="Linkage group LG3"/>
</dbReference>
<dbReference type="InterPro" id="IPR013103">
    <property type="entry name" value="RVT_2"/>
</dbReference>
<evidence type="ECO:0000259" key="1">
    <source>
        <dbReference type="Pfam" id="PF07727"/>
    </source>
</evidence>
<dbReference type="InterPro" id="IPR043502">
    <property type="entry name" value="DNA/RNA_pol_sf"/>
</dbReference>
<name>A0ABM1LLL1_PRUMU</name>
<dbReference type="RefSeq" id="XP_016648288.1">
    <property type="nucleotide sequence ID" value="XM_016792802.1"/>
</dbReference>
<evidence type="ECO:0000313" key="3">
    <source>
        <dbReference type="RefSeq" id="XP_016648288.1"/>
    </source>
</evidence>
<reference evidence="3" key="2">
    <citation type="submission" date="2025-08" db="UniProtKB">
        <authorList>
            <consortium name="RefSeq"/>
        </authorList>
    </citation>
    <scope>IDENTIFICATION</scope>
</reference>
<dbReference type="SUPFAM" id="SSF56672">
    <property type="entry name" value="DNA/RNA polymerases"/>
    <property type="match status" value="1"/>
</dbReference>
<proteinExistence type="predicted"/>
<evidence type="ECO:0000313" key="2">
    <source>
        <dbReference type="Proteomes" id="UP000694861"/>
    </source>
</evidence>
<accession>A0ABM1LLL1</accession>
<reference evidence="2" key="1">
    <citation type="journal article" date="2012" name="Nat. Commun.">
        <title>The genome of Prunus mume.</title>
        <authorList>
            <person name="Zhang Q."/>
            <person name="Chen W."/>
            <person name="Sun L."/>
            <person name="Zhao F."/>
            <person name="Huang B."/>
            <person name="Yang W."/>
            <person name="Tao Y."/>
            <person name="Wang J."/>
            <person name="Yuan Z."/>
            <person name="Fan G."/>
            <person name="Xing Z."/>
            <person name="Han C."/>
            <person name="Pan H."/>
            <person name="Zhong X."/>
            <person name="Shi W."/>
            <person name="Liang X."/>
            <person name="Du D."/>
            <person name="Sun F."/>
            <person name="Xu Z."/>
            <person name="Hao R."/>
            <person name="Lv T."/>
            <person name="Lv Y."/>
            <person name="Zheng Z."/>
            <person name="Sun M."/>
            <person name="Luo L."/>
            <person name="Cai M."/>
            <person name="Gao Y."/>
            <person name="Wang J."/>
            <person name="Yin Y."/>
            <person name="Xu X."/>
            <person name="Cheng T."/>
            <person name="Wang J."/>
        </authorList>
    </citation>
    <scope>NUCLEOTIDE SEQUENCE [LARGE SCALE GENOMIC DNA]</scope>
</reference>
<feature type="domain" description="Reverse transcriptase Ty1/copia-type" evidence="1">
    <location>
        <begin position="45"/>
        <end position="129"/>
    </location>
</feature>